<gene>
    <name evidence="2" type="ORF">RDB_LOCUS131715</name>
</gene>
<organism evidence="2 3">
    <name type="scientific">Rhizoctonia solani</name>
    <dbReference type="NCBI Taxonomy" id="456999"/>
    <lineage>
        <taxon>Eukaryota</taxon>
        <taxon>Fungi</taxon>
        <taxon>Dikarya</taxon>
        <taxon>Basidiomycota</taxon>
        <taxon>Agaricomycotina</taxon>
        <taxon>Agaricomycetes</taxon>
        <taxon>Cantharellales</taxon>
        <taxon>Ceratobasidiaceae</taxon>
        <taxon>Rhizoctonia</taxon>
    </lineage>
</organism>
<evidence type="ECO:0008006" key="4">
    <source>
        <dbReference type="Google" id="ProtNLM"/>
    </source>
</evidence>
<name>A0A8H3AWM0_9AGAM</name>
<feature type="chain" id="PRO_5034776584" description="Transmembrane protein" evidence="1">
    <location>
        <begin position="24"/>
        <end position="193"/>
    </location>
</feature>
<evidence type="ECO:0000256" key="1">
    <source>
        <dbReference type="SAM" id="SignalP"/>
    </source>
</evidence>
<sequence>MHAFSRLATFLLFVLSLSIFATALPAPGTSGALSARDSKCEALLGAVVELKGNVDTCISVIAKAEAVADAKAQLNLMVGHIESTAHAITAIGPIRDMDAVVKADIAAKIAAIVAVVLKACLKLSIKFGTQVLVDLFAKVDVVLKLLLVNIGACVDGLAVLVDQIVVTTCAHIIVDLKFHLCADALAAVGILLN</sequence>
<dbReference type="EMBL" id="CAJMWS010000406">
    <property type="protein sequence ID" value="CAE6442214.1"/>
    <property type="molecule type" value="Genomic_DNA"/>
</dbReference>
<protein>
    <recommendedName>
        <fullName evidence="4">Transmembrane protein</fullName>
    </recommendedName>
</protein>
<accession>A0A8H3AWM0</accession>
<feature type="signal peptide" evidence="1">
    <location>
        <begin position="1"/>
        <end position="23"/>
    </location>
</feature>
<reference evidence="2" key="1">
    <citation type="submission" date="2021-01" db="EMBL/GenBank/DDBJ databases">
        <authorList>
            <person name="Kaushik A."/>
        </authorList>
    </citation>
    <scope>NUCLEOTIDE SEQUENCE</scope>
    <source>
        <strain evidence="2">AG1-1C</strain>
    </source>
</reference>
<dbReference type="Proteomes" id="UP000663846">
    <property type="component" value="Unassembled WGS sequence"/>
</dbReference>
<evidence type="ECO:0000313" key="2">
    <source>
        <dbReference type="EMBL" id="CAE6442214.1"/>
    </source>
</evidence>
<comment type="caution">
    <text evidence="2">The sequence shown here is derived from an EMBL/GenBank/DDBJ whole genome shotgun (WGS) entry which is preliminary data.</text>
</comment>
<evidence type="ECO:0000313" key="3">
    <source>
        <dbReference type="Proteomes" id="UP000663846"/>
    </source>
</evidence>
<keyword evidence="1" id="KW-0732">Signal</keyword>
<dbReference type="AlphaFoldDB" id="A0A8H3AWM0"/>
<proteinExistence type="predicted"/>